<dbReference type="InterPro" id="IPR036390">
    <property type="entry name" value="WH_DNA-bd_sf"/>
</dbReference>
<keyword evidence="3" id="KW-1185">Reference proteome</keyword>
<evidence type="ECO:0000313" key="3">
    <source>
        <dbReference type="Proteomes" id="UP001220964"/>
    </source>
</evidence>
<organism evidence="2 3">
    <name type="scientific">Psychromarinibacter sediminicola</name>
    <dbReference type="NCBI Taxonomy" id="3033385"/>
    <lineage>
        <taxon>Bacteria</taxon>
        <taxon>Pseudomonadati</taxon>
        <taxon>Pseudomonadota</taxon>
        <taxon>Alphaproteobacteria</taxon>
        <taxon>Rhodobacterales</taxon>
        <taxon>Paracoccaceae</taxon>
        <taxon>Psychromarinibacter</taxon>
    </lineage>
</organism>
<dbReference type="PANTHER" id="PTHR18964:SF149">
    <property type="entry name" value="BIFUNCTIONAL UDP-N-ACETYLGLUCOSAMINE 2-EPIMERASE_N-ACETYLMANNOSAMINE KINASE"/>
    <property type="match status" value="1"/>
</dbReference>
<protein>
    <submittedName>
        <fullName evidence="2">ROK family transcriptional regulator</fullName>
    </submittedName>
</protein>
<dbReference type="AlphaFoldDB" id="A0AAE3NZU7"/>
<dbReference type="Gene3D" id="3.30.420.40">
    <property type="match status" value="1"/>
</dbReference>
<dbReference type="Proteomes" id="UP001220964">
    <property type="component" value="Unassembled WGS sequence"/>
</dbReference>
<dbReference type="SUPFAM" id="SSF46785">
    <property type="entry name" value="Winged helix' DNA-binding domain"/>
    <property type="match status" value="1"/>
</dbReference>
<evidence type="ECO:0000313" key="2">
    <source>
        <dbReference type="EMBL" id="MDF0603752.1"/>
    </source>
</evidence>
<dbReference type="Gene3D" id="1.10.10.10">
    <property type="entry name" value="Winged helix-like DNA-binding domain superfamily/Winged helix DNA-binding domain"/>
    <property type="match status" value="1"/>
</dbReference>
<comment type="caution">
    <text evidence="2">The sequence shown here is derived from an EMBL/GenBank/DDBJ whole genome shotgun (WGS) entry which is preliminary data.</text>
</comment>
<accession>A0AAE3NZU7</accession>
<gene>
    <name evidence="2" type="ORF">P1J78_23830</name>
</gene>
<proteinExistence type="inferred from homology"/>
<dbReference type="SUPFAM" id="SSF53067">
    <property type="entry name" value="Actin-like ATPase domain"/>
    <property type="match status" value="1"/>
</dbReference>
<dbReference type="InterPro" id="IPR043129">
    <property type="entry name" value="ATPase_NBD"/>
</dbReference>
<dbReference type="InterPro" id="IPR036388">
    <property type="entry name" value="WH-like_DNA-bd_sf"/>
</dbReference>
<dbReference type="PANTHER" id="PTHR18964">
    <property type="entry name" value="ROK (REPRESSOR, ORF, KINASE) FAMILY"/>
    <property type="match status" value="1"/>
</dbReference>
<name>A0AAE3NZU7_9RHOB</name>
<dbReference type="InterPro" id="IPR000600">
    <property type="entry name" value="ROK"/>
</dbReference>
<dbReference type="RefSeq" id="WP_275569865.1">
    <property type="nucleotide sequence ID" value="NZ_JARGYC010000129.1"/>
</dbReference>
<evidence type="ECO:0000256" key="1">
    <source>
        <dbReference type="ARBA" id="ARBA00006479"/>
    </source>
</evidence>
<dbReference type="Pfam" id="PF00480">
    <property type="entry name" value="ROK"/>
    <property type="match status" value="1"/>
</dbReference>
<dbReference type="Pfam" id="PF13412">
    <property type="entry name" value="HTH_24"/>
    <property type="match status" value="1"/>
</dbReference>
<sequence>MPDMRFAPPPALRIHTQTGGLNSMSVRSANERLILSLLVQHGAMSRMELGKHSGLSAQTISVIVRALQRDGLIIAGEAQRGRVGPPTIPVALNPEGAFGLGVSLQPHGIDTVLIGLTGTVAYRMHQSVAADDDPLIALESAVSNALGRLDAAQSERLAGLGLALPTDPGAWTEALDDGELLETRLSGETGLPVYIQNGVTAAAGAESVFGAARDVSDYVFVHVGALTEFRLVLQNRVHAGATPSNRAPSLGDLASFAGGIRAAGTLEWSDEVDDATASWIDRGAREISARVEELSTFVQVKDLLVAGLPPAGIRNRLVAQLQALLPQITVASGHVADDSTAVGAATLALTGRYLLRE</sequence>
<comment type="similarity">
    <text evidence="1">Belongs to the ROK (NagC/XylR) family.</text>
</comment>
<reference evidence="2" key="1">
    <citation type="submission" date="2023-03" db="EMBL/GenBank/DDBJ databases">
        <title>Multiphase analysis and comparison of six strains from genera Psychromarinibacter, Lutimaribacter, and Maritimibacter, including a novel species: Psychromarinibacter sediminicola sp. nov.</title>
        <authorList>
            <person name="Wang Y.-H."/>
            <person name="Ye M.-Q."/>
            <person name="Du Z.-J."/>
        </authorList>
    </citation>
    <scope>NUCLEOTIDE SEQUENCE</scope>
    <source>
        <strain evidence="2">C21-152</strain>
    </source>
</reference>
<dbReference type="EMBL" id="JARGYC010000129">
    <property type="protein sequence ID" value="MDF0603752.1"/>
    <property type="molecule type" value="Genomic_DNA"/>
</dbReference>